<dbReference type="WBParaSite" id="jg22120">
    <property type="protein sequence ID" value="jg22120"/>
    <property type="gene ID" value="jg22120"/>
</dbReference>
<evidence type="ECO:0000256" key="2">
    <source>
        <dbReference type="ARBA" id="ARBA00022490"/>
    </source>
</evidence>
<dbReference type="InterPro" id="IPR025954">
    <property type="entry name" value="DBC1/CARP1_inactive_NUDIX"/>
</dbReference>
<name>A0A915DRH7_9BILA</name>
<dbReference type="SMART" id="SM01122">
    <property type="entry name" value="DBC1"/>
    <property type="match status" value="1"/>
</dbReference>
<dbReference type="Pfam" id="PF14443">
    <property type="entry name" value="DBC1"/>
    <property type="match status" value="1"/>
</dbReference>
<proteinExistence type="predicted"/>
<evidence type="ECO:0000313" key="7">
    <source>
        <dbReference type="WBParaSite" id="jg22120"/>
    </source>
</evidence>
<keyword evidence="2" id="KW-0963">Cytoplasm</keyword>
<protein>
    <submittedName>
        <fullName evidence="7">DBC1/CARP1 catalytically inactive NUDIX hydrolase domain-containing protein</fullName>
    </submittedName>
</protein>
<evidence type="ECO:0000256" key="1">
    <source>
        <dbReference type="ARBA" id="ARBA00004496"/>
    </source>
</evidence>
<feature type="region of interest" description="Disordered" evidence="4">
    <location>
        <begin position="1"/>
        <end position="23"/>
    </location>
</feature>
<dbReference type="GO" id="GO:0005634">
    <property type="term" value="C:nucleus"/>
    <property type="evidence" value="ECO:0007669"/>
    <property type="project" value="TreeGrafter"/>
</dbReference>
<evidence type="ECO:0000256" key="3">
    <source>
        <dbReference type="ARBA" id="ARBA00022553"/>
    </source>
</evidence>
<dbReference type="InterPro" id="IPR025223">
    <property type="entry name" value="S1-like_RNA-bd_dom"/>
</dbReference>
<comment type="subcellular location">
    <subcellularLocation>
        <location evidence="1">Cytoplasm</location>
    </subcellularLocation>
</comment>
<sequence length="421" mass="47991">MSYGQKSAWGRQTGSIPNQQLNPNLFTNQMSMAPQGYGGGIGALVNQAAFSTNNMLSSQRSMVRPVSPPVAVNTQKTFLGTVTKLMETYGFVDEDVFFQTSVVRGAMPRVGERVMVEASFNPSMPFKWNAYRIQVAQQQDILLHSQQQYSSRADSRGGLQVSSAADRARIRRYSPPSARRSPIMRMRSRSPLRKESNKRDREKSLLRDSRTRSPTASKRDDKSPARRRQRIIPRYMCYIPKQIHQSNELKYKDLHKRYISMYVPSDFIRCDMSWLKSIQVDEPIKFSPHPISYTVLHKQVDLEGVDSAEENPPDADARYVVKVLLFAHPVSLPFAKKYMVFCRMEALTIGTRGKSELMGIGGAWSPSLDGENPMDPQTLVNTAVRTTRSLVGVDLSSCSKWYKMVHLHYYRAEKIAWILWF</sequence>
<accession>A0A915DRH7</accession>
<feature type="compositionally biased region" description="Low complexity" evidence="4">
    <location>
        <begin position="173"/>
        <end position="185"/>
    </location>
</feature>
<evidence type="ECO:0000259" key="5">
    <source>
        <dbReference type="SMART" id="SM01122"/>
    </source>
</evidence>
<dbReference type="PANTHER" id="PTHR14304:SF11">
    <property type="entry name" value="SAP DOMAIN-CONTAINING PROTEIN"/>
    <property type="match status" value="1"/>
</dbReference>
<dbReference type="PANTHER" id="PTHR14304">
    <property type="entry name" value="CELL DIVISION CYCLE AND APOPTOSIS REGULATOR PROTEIN"/>
    <property type="match status" value="1"/>
</dbReference>
<dbReference type="InterPro" id="IPR025224">
    <property type="entry name" value="CCAR1/CCAR2"/>
</dbReference>
<feature type="region of interest" description="Disordered" evidence="4">
    <location>
        <begin position="147"/>
        <end position="227"/>
    </location>
</feature>
<organism evidence="6 7">
    <name type="scientific">Ditylenchus dipsaci</name>
    <dbReference type="NCBI Taxonomy" id="166011"/>
    <lineage>
        <taxon>Eukaryota</taxon>
        <taxon>Metazoa</taxon>
        <taxon>Ecdysozoa</taxon>
        <taxon>Nematoda</taxon>
        <taxon>Chromadorea</taxon>
        <taxon>Rhabditida</taxon>
        <taxon>Tylenchina</taxon>
        <taxon>Tylenchomorpha</taxon>
        <taxon>Sphaerularioidea</taxon>
        <taxon>Anguinidae</taxon>
        <taxon>Anguininae</taxon>
        <taxon>Ditylenchus</taxon>
    </lineage>
</organism>
<feature type="compositionally biased region" description="Polar residues" evidence="4">
    <location>
        <begin position="10"/>
        <end position="23"/>
    </location>
</feature>
<feature type="compositionally biased region" description="Basic and acidic residues" evidence="4">
    <location>
        <begin position="192"/>
        <end position="224"/>
    </location>
</feature>
<dbReference type="GO" id="GO:0006355">
    <property type="term" value="P:regulation of DNA-templated transcription"/>
    <property type="evidence" value="ECO:0007669"/>
    <property type="project" value="InterPro"/>
</dbReference>
<dbReference type="Proteomes" id="UP000887574">
    <property type="component" value="Unplaced"/>
</dbReference>
<dbReference type="GO" id="GO:0005737">
    <property type="term" value="C:cytoplasm"/>
    <property type="evidence" value="ECO:0007669"/>
    <property type="project" value="UniProtKB-SubCell"/>
</dbReference>
<keyword evidence="6" id="KW-1185">Reference proteome</keyword>
<feature type="domain" description="DBC1/CARP1 catalytically inactive NUDIX hydrolase" evidence="5">
    <location>
        <begin position="338"/>
        <end position="415"/>
    </location>
</feature>
<evidence type="ECO:0000313" key="6">
    <source>
        <dbReference type="Proteomes" id="UP000887574"/>
    </source>
</evidence>
<dbReference type="Pfam" id="PF14444">
    <property type="entry name" value="S1-like"/>
    <property type="match status" value="1"/>
</dbReference>
<keyword evidence="3" id="KW-0597">Phosphoprotein</keyword>
<reference evidence="7" key="1">
    <citation type="submission" date="2022-11" db="UniProtKB">
        <authorList>
            <consortium name="WormBaseParasite"/>
        </authorList>
    </citation>
    <scope>IDENTIFICATION</scope>
</reference>
<evidence type="ECO:0000256" key="4">
    <source>
        <dbReference type="SAM" id="MobiDB-lite"/>
    </source>
</evidence>
<dbReference type="AlphaFoldDB" id="A0A915DRH7"/>